<organism evidence="2 3">
    <name type="scientific">Myotis brandtii</name>
    <name type="common">Brandt's bat</name>
    <dbReference type="NCBI Taxonomy" id="109478"/>
    <lineage>
        <taxon>Eukaryota</taxon>
        <taxon>Metazoa</taxon>
        <taxon>Chordata</taxon>
        <taxon>Craniata</taxon>
        <taxon>Vertebrata</taxon>
        <taxon>Euteleostomi</taxon>
        <taxon>Mammalia</taxon>
        <taxon>Eutheria</taxon>
        <taxon>Laurasiatheria</taxon>
        <taxon>Chiroptera</taxon>
        <taxon>Yangochiroptera</taxon>
        <taxon>Vespertilionidae</taxon>
        <taxon>Myotis</taxon>
    </lineage>
</organism>
<evidence type="ECO:0000313" key="3">
    <source>
        <dbReference type="Proteomes" id="UP000052978"/>
    </source>
</evidence>
<proteinExistence type="predicted"/>
<reference evidence="2 3" key="1">
    <citation type="journal article" date="2013" name="Nat. Commun.">
        <title>Genome analysis reveals insights into physiology and longevity of the Brandt's bat Myotis brandtii.</title>
        <authorList>
            <person name="Seim I."/>
            <person name="Fang X."/>
            <person name="Xiong Z."/>
            <person name="Lobanov A.V."/>
            <person name="Huang Z."/>
            <person name="Ma S."/>
            <person name="Feng Y."/>
            <person name="Turanov A.A."/>
            <person name="Zhu Y."/>
            <person name="Lenz T.L."/>
            <person name="Gerashchenko M.V."/>
            <person name="Fan D."/>
            <person name="Hee Yim S."/>
            <person name="Yao X."/>
            <person name="Jordan D."/>
            <person name="Xiong Y."/>
            <person name="Ma Y."/>
            <person name="Lyapunov A.N."/>
            <person name="Chen G."/>
            <person name="Kulakova O.I."/>
            <person name="Sun Y."/>
            <person name="Lee S.G."/>
            <person name="Bronson R.T."/>
            <person name="Moskalev A.A."/>
            <person name="Sunyaev S.R."/>
            <person name="Zhang G."/>
            <person name="Krogh A."/>
            <person name="Wang J."/>
            <person name="Gladyshev V.N."/>
        </authorList>
    </citation>
    <scope>NUCLEOTIDE SEQUENCE [LARGE SCALE GENOMIC DNA]</scope>
</reference>
<sequence length="109" mass="11988">MKQKQKGTQRHVDSPVPRRTLKRIRPPTAGSLVGRENELVEGLSKRRHGNDPFTAQTSSSGVIIVPEHSGNKDLGGDAQEAFGLMVTENPPSPSWKEVERNGGRRSVKH</sequence>
<keyword evidence="3" id="KW-1185">Reference proteome</keyword>
<protein>
    <submittedName>
        <fullName evidence="2">Geminin</fullName>
    </submittedName>
</protein>
<dbReference type="Pfam" id="PF07412">
    <property type="entry name" value="Geminin"/>
    <property type="match status" value="1"/>
</dbReference>
<dbReference type="Proteomes" id="UP000052978">
    <property type="component" value="Unassembled WGS sequence"/>
</dbReference>
<dbReference type="EMBL" id="KE163747">
    <property type="protein sequence ID" value="EPQ13600.1"/>
    <property type="molecule type" value="Genomic_DNA"/>
</dbReference>
<evidence type="ECO:0000313" key="2">
    <source>
        <dbReference type="EMBL" id="EPQ13600.1"/>
    </source>
</evidence>
<accession>S7NB78</accession>
<feature type="region of interest" description="Disordered" evidence="1">
    <location>
        <begin position="1"/>
        <end position="36"/>
    </location>
</feature>
<dbReference type="InterPro" id="IPR022786">
    <property type="entry name" value="Geminin/Multicilin"/>
</dbReference>
<gene>
    <name evidence="2" type="ORF">D623_10015275</name>
</gene>
<dbReference type="AlphaFoldDB" id="S7NB78"/>
<name>S7NB78_MYOBR</name>
<evidence type="ECO:0000256" key="1">
    <source>
        <dbReference type="SAM" id="MobiDB-lite"/>
    </source>
</evidence>
<dbReference type="GO" id="GO:0006275">
    <property type="term" value="P:regulation of DNA replication"/>
    <property type="evidence" value="ECO:0007669"/>
    <property type="project" value="InterPro"/>
</dbReference>
<feature type="region of interest" description="Disordered" evidence="1">
    <location>
        <begin position="85"/>
        <end position="109"/>
    </location>
</feature>